<keyword evidence="1" id="KW-0732">Signal</keyword>
<evidence type="ECO:0000313" key="2">
    <source>
        <dbReference type="EMBL" id="SCU76688.1"/>
    </source>
</evidence>
<dbReference type="EMBL" id="FMSH01000261">
    <property type="protein sequence ID" value="SCU76688.1"/>
    <property type="molecule type" value="Genomic_DNA"/>
</dbReference>
<dbReference type="AlphaFoldDB" id="A0A1K0IH86"/>
<name>A0A1K0IH86_CUPNE</name>
<reference evidence="2" key="1">
    <citation type="submission" date="2016-09" db="EMBL/GenBank/DDBJ databases">
        <authorList>
            <person name="Capua I."/>
            <person name="De Benedictis P."/>
            <person name="Joannis T."/>
            <person name="Lombin L.H."/>
            <person name="Cattoli G."/>
        </authorList>
    </citation>
    <scope>NUCLEOTIDE SEQUENCE</scope>
    <source>
        <strain evidence="2">B9</strain>
    </source>
</reference>
<protein>
    <recommendedName>
        <fullName evidence="3">Neuromedin U</fullName>
    </recommendedName>
</protein>
<organism evidence="2">
    <name type="scientific">Cupriavidus necator</name>
    <name type="common">Alcaligenes eutrophus</name>
    <name type="synonym">Ralstonia eutropha</name>
    <dbReference type="NCBI Taxonomy" id="106590"/>
    <lineage>
        <taxon>Bacteria</taxon>
        <taxon>Pseudomonadati</taxon>
        <taxon>Pseudomonadota</taxon>
        <taxon>Betaproteobacteria</taxon>
        <taxon>Burkholderiales</taxon>
        <taxon>Burkholderiaceae</taxon>
        <taxon>Cupriavidus</taxon>
    </lineage>
</organism>
<evidence type="ECO:0008006" key="3">
    <source>
        <dbReference type="Google" id="ProtNLM"/>
    </source>
</evidence>
<feature type="signal peptide" evidence="1">
    <location>
        <begin position="1"/>
        <end position="21"/>
    </location>
</feature>
<evidence type="ECO:0000256" key="1">
    <source>
        <dbReference type="SAM" id="SignalP"/>
    </source>
</evidence>
<feature type="chain" id="PRO_5013018310" description="Neuromedin U" evidence="1">
    <location>
        <begin position="22"/>
        <end position="261"/>
    </location>
</feature>
<dbReference type="RefSeq" id="WP_340526351.1">
    <property type="nucleotide sequence ID" value="NZ_FMSH01000261.1"/>
</dbReference>
<proteinExistence type="predicted"/>
<sequence length="261" mass="28436">MWKSSLAAGSVATLLPALVGAAGPSTDDMNASNNPLSPTITLNLQDQYVGRYYGLDDEDGNSVLLRGTIPHRLFGLPQIVRFTMPVVTTPNVAPDGSKTGLGDLNLFNLVLLKGLGMEWGIGPQLTIPTASRDQTGTGKWQAGLASVAISPQQWGMIGGLVTWQHSFSGESDRPTQDNLTAQPFVIYNLPEGWYLRSTATWNFDLKRGNYYIPLGLGAGKIWKIGKETYNLFAEPQWTVRHEGVGVPKFQVFMGLNIQFPL</sequence>
<gene>
    <name evidence="2" type="ORF">CNECB9_3330008</name>
</gene>
<accession>A0A1K0IH86</accession>